<dbReference type="Proteomes" id="UP000676169">
    <property type="component" value="Chromosome"/>
</dbReference>
<dbReference type="AlphaFoldDB" id="A0A975PG84"/>
<keyword evidence="1" id="KW-0732">Signal</keyword>
<reference evidence="3" key="1">
    <citation type="submission" date="2021-04" db="EMBL/GenBank/DDBJ databases">
        <title>Luteolibacter sp. 32A isolated from the skin of an Anderson's salamander (Ambystoma andersonii).</title>
        <authorList>
            <person name="Spergser J."/>
            <person name="Busse H.-J."/>
        </authorList>
    </citation>
    <scope>NUCLEOTIDE SEQUENCE</scope>
    <source>
        <strain evidence="3">32A</strain>
    </source>
</reference>
<proteinExistence type="predicted"/>
<protein>
    <recommendedName>
        <fullName evidence="5">6-bladed beta-propeller</fullName>
    </recommendedName>
</protein>
<organism evidence="3 4">
    <name type="scientific">Luteolibacter ambystomatis</name>
    <dbReference type="NCBI Taxonomy" id="2824561"/>
    <lineage>
        <taxon>Bacteria</taxon>
        <taxon>Pseudomonadati</taxon>
        <taxon>Verrucomicrobiota</taxon>
        <taxon>Verrucomicrobiia</taxon>
        <taxon>Verrucomicrobiales</taxon>
        <taxon>Verrucomicrobiaceae</taxon>
        <taxon>Luteolibacter</taxon>
    </lineage>
</organism>
<dbReference type="RefSeq" id="WP_211633685.1">
    <property type="nucleotide sequence ID" value="NZ_CP073100.1"/>
</dbReference>
<evidence type="ECO:0008006" key="5">
    <source>
        <dbReference type="Google" id="ProtNLM"/>
    </source>
</evidence>
<sequence>MNFDRREFLISMSAAIAALSTRGFAQSQDPSTGALVVGQGNYQWKAVPGWGVLDAETPVKDCHAMVQTKDGRIFLFTNHTKNNMVIYDRAGKLLGKWGTEYPGAHGMTLAVENGEEVLYLTDHDRHQVYKTTLDGKVLRTWDYPEKSGKYKSAAEYKPTHVALAPDGGFFVVDGYGKSWCHRYDKSGEWVKCFGGNDPNGANLACSHGAWVDTRDPKNLLWITSRAESKLKRYTLDGELVDILELTGAEPNFIVPYGDHTVIPCLRSTGHKNGLLCVLDPSRKVISNLAAAPPQYDGEKLATITSDSKLFTYPHGILIDDQQSIYVAQWNSGKTYPIKLERVKA</sequence>
<name>A0A975PG84_9BACT</name>
<dbReference type="KEGG" id="lamb:KBB96_06420"/>
<dbReference type="PANTHER" id="PTHR10680">
    <property type="entry name" value="PEPTIDYL-GLYCINE ALPHA-AMIDATING MONOOXYGENASE"/>
    <property type="match status" value="1"/>
</dbReference>
<accession>A0A975PG84</accession>
<dbReference type="EMBL" id="CP073100">
    <property type="protein sequence ID" value="QUE52524.1"/>
    <property type="molecule type" value="Genomic_DNA"/>
</dbReference>
<dbReference type="InterPro" id="IPR011042">
    <property type="entry name" value="6-blade_b-propeller_TolB-like"/>
</dbReference>
<evidence type="ECO:0000256" key="2">
    <source>
        <dbReference type="ARBA" id="ARBA00023180"/>
    </source>
</evidence>
<dbReference type="Gene3D" id="2.120.10.30">
    <property type="entry name" value="TolB, C-terminal domain"/>
    <property type="match status" value="1"/>
</dbReference>
<evidence type="ECO:0000313" key="3">
    <source>
        <dbReference type="EMBL" id="QUE52524.1"/>
    </source>
</evidence>
<evidence type="ECO:0000313" key="4">
    <source>
        <dbReference type="Proteomes" id="UP000676169"/>
    </source>
</evidence>
<gene>
    <name evidence="3" type="ORF">KBB96_06420</name>
</gene>
<keyword evidence="2" id="KW-0325">Glycoprotein</keyword>
<keyword evidence="4" id="KW-1185">Reference proteome</keyword>
<dbReference type="SUPFAM" id="SSF63829">
    <property type="entry name" value="Calcium-dependent phosphotriesterase"/>
    <property type="match status" value="1"/>
</dbReference>
<evidence type="ECO:0000256" key="1">
    <source>
        <dbReference type="ARBA" id="ARBA00022729"/>
    </source>
</evidence>